<accession>A0ABN2KNY7</accession>
<dbReference type="EMBL" id="BAAAOA010000020">
    <property type="protein sequence ID" value="GAA1761415.1"/>
    <property type="molecule type" value="Genomic_DNA"/>
</dbReference>
<evidence type="ECO:0000313" key="2">
    <source>
        <dbReference type="EMBL" id="GAA1761415.1"/>
    </source>
</evidence>
<reference evidence="2 3" key="1">
    <citation type="journal article" date="2019" name="Int. J. Syst. Evol. Microbiol.">
        <title>The Global Catalogue of Microorganisms (GCM) 10K type strain sequencing project: providing services to taxonomists for standard genome sequencing and annotation.</title>
        <authorList>
            <consortium name="The Broad Institute Genomics Platform"/>
            <consortium name="The Broad Institute Genome Sequencing Center for Infectious Disease"/>
            <person name="Wu L."/>
            <person name="Ma J."/>
        </authorList>
    </citation>
    <scope>NUCLEOTIDE SEQUENCE [LARGE SCALE GENOMIC DNA]</scope>
    <source>
        <strain evidence="2 3">JCM 14735</strain>
    </source>
</reference>
<dbReference type="Proteomes" id="UP001501204">
    <property type="component" value="Unassembled WGS sequence"/>
</dbReference>
<comment type="caution">
    <text evidence="2">The sequence shown here is derived from an EMBL/GenBank/DDBJ whole genome shotgun (WGS) entry which is preliminary data.</text>
</comment>
<dbReference type="InterPro" id="IPR050121">
    <property type="entry name" value="Cytochrome_P450_monoxygenase"/>
</dbReference>
<dbReference type="InterPro" id="IPR001128">
    <property type="entry name" value="Cyt_P450"/>
</dbReference>
<name>A0ABN2KNY7_9MICC</name>
<comment type="similarity">
    <text evidence="1">Belongs to the cytochrome P450 family.</text>
</comment>
<evidence type="ECO:0000256" key="1">
    <source>
        <dbReference type="ARBA" id="ARBA00010617"/>
    </source>
</evidence>
<dbReference type="SUPFAM" id="SSF48264">
    <property type="entry name" value="Cytochrome P450"/>
    <property type="match status" value="1"/>
</dbReference>
<gene>
    <name evidence="2" type="ORF">GCM10009767_20570</name>
</gene>
<dbReference type="InterPro" id="IPR036396">
    <property type="entry name" value="Cyt_P450_sf"/>
</dbReference>
<keyword evidence="3" id="KW-1185">Reference proteome</keyword>
<dbReference type="PANTHER" id="PTHR24305">
    <property type="entry name" value="CYTOCHROME P450"/>
    <property type="match status" value="1"/>
</dbReference>
<dbReference type="PANTHER" id="PTHR24305:SF166">
    <property type="entry name" value="CYTOCHROME P450 12A4, MITOCHONDRIAL-RELATED"/>
    <property type="match status" value="1"/>
</dbReference>
<dbReference type="Pfam" id="PF00067">
    <property type="entry name" value="p450"/>
    <property type="match status" value="1"/>
</dbReference>
<evidence type="ECO:0000313" key="3">
    <source>
        <dbReference type="Proteomes" id="UP001501204"/>
    </source>
</evidence>
<dbReference type="Gene3D" id="1.10.630.10">
    <property type="entry name" value="Cytochrome P450"/>
    <property type="match status" value="1"/>
</dbReference>
<protein>
    <submittedName>
        <fullName evidence="2">Cytochrome P450</fullName>
    </submittedName>
</protein>
<proteinExistence type="inferred from homology"/>
<sequence length="416" mass="47740">MIVRRPLMTRLVDRLEADRKAVRLLQELRRRYGRGPLRLHTPGRRMVVVLSPEHVHRVLAGSPEPFHPATREKRATLAHFEPAGVLISSTEDRPERRRFNEAALDTDHAVHRGADAMLGKINDEVDRLLADVDQRGGLVWEDYNRHWMRMVRRVTFGEGAADDEQLTEDLLALRAAANWAFLHPERRGRRARFLNRVQHHLDRAEPGTLAEWTAKAPTTANTYPEHQVPQWLFAFDAANWASYRTLGLLASHPEHAGLARQDLAGRDLRRPQDLPYLRACVLESLRLWPTTPAVLRETTRGTQWEDGPIPENTSMLIYAPFFHRDDEHVDAAHRFEPDLWARERTEGDWPFIPFSAGPGICPGRNLVLHVTSTVIGRLLTERDLVLEDHLLDPRHPLPGTLNPFTLRFRTEPRPAP</sequence>
<organism evidence="2 3">
    <name type="scientific">Kocuria aegyptia</name>
    <dbReference type="NCBI Taxonomy" id="330943"/>
    <lineage>
        <taxon>Bacteria</taxon>
        <taxon>Bacillati</taxon>
        <taxon>Actinomycetota</taxon>
        <taxon>Actinomycetes</taxon>
        <taxon>Micrococcales</taxon>
        <taxon>Micrococcaceae</taxon>
        <taxon>Kocuria</taxon>
    </lineage>
</organism>